<sequence>MLWAHKDAALAMALPRGNFQQAEAYLDNLIFLTIRRRTLPAGRFYIDD</sequence>
<gene>
    <name evidence="1" type="ORF">KDA_69860</name>
</gene>
<comment type="caution">
    <text evidence="1">The sequence shown here is derived from an EMBL/GenBank/DDBJ whole genome shotgun (WGS) entry which is preliminary data.</text>
</comment>
<accession>A0A402BJH8</accession>
<name>A0A402BJH8_9CHLR</name>
<organism evidence="1 2">
    <name type="scientific">Dictyobacter alpinus</name>
    <dbReference type="NCBI Taxonomy" id="2014873"/>
    <lineage>
        <taxon>Bacteria</taxon>
        <taxon>Bacillati</taxon>
        <taxon>Chloroflexota</taxon>
        <taxon>Ktedonobacteria</taxon>
        <taxon>Ktedonobacterales</taxon>
        <taxon>Dictyobacteraceae</taxon>
        <taxon>Dictyobacter</taxon>
    </lineage>
</organism>
<protein>
    <submittedName>
        <fullName evidence="1">Uncharacterized protein</fullName>
    </submittedName>
</protein>
<dbReference type="EMBL" id="BIFT01000002">
    <property type="protein sequence ID" value="GCE31502.1"/>
    <property type="molecule type" value="Genomic_DNA"/>
</dbReference>
<keyword evidence="2" id="KW-1185">Reference proteome</keyword>
<evidence type="ECO:0000313" key="2">
    <source>
        <dbReference type="Proteomes" id="UP000287171"/>
    </source>
</evidence>
<reference evidence="2" key="1">
    <citation type="submission" date="2018-12" db="EMBL/GenBank/DDBJ databases">
        <title>Tengunoibacter tsumagoiensis gen. nov., sp. nov., Dictyobacter kobayashii sp. nov., D. alpinus sp. nov., and D. joshuensis sp. nov. and description of Dictyobacteraceae fam. nov. within the order Ktedonobacterales isolated from Tengu-no-mugimeshi.</title>
        <authorList>
            <person name="Wang C.M."/>
            <person name="Zheng Y."/>
            <person name="Sakai Y."/>
            <person name="Toyoda A."/>
            <person name="Minakuchi Y."/>
            <person name="Abe K."/>
            <person name="Yokota A."/>
            <person name="Yabe S."/>
        </authorList>
    </citation>
    <scope>NUCLEOTIDE SEQUENCE [LARGE SCALE GENOMIC DNA]</scope>
    <source>
        <strain evidence="2">Uno16</strain>
    </source>
</reference>
<proteinExistence type="predicted"/>
<dbReference type="Proteomes" id="UP000287171">
    <property type="component" value="Unassembled WGS sequence"/>
</dbReference>
<dbReference type="AlphaFoldDB" id="A0A402BJH8"/>
<evidence type="ECO:0000313" key="1">
    <source>
        <dbReference type="EMBL" id="GCE31502.1"/>
    </source>
</evidence>